<dbReference type="AlphaFoldDB" id="A0A1J4JGX8"/>
<dbReference type="Proteomes" id="UP000179807">
    <property type="component" value="Unassembled WGS sequence"/>
</dbReference>
<dbReference type="InterPro" id="IPR006597">
    <property type="entry name" value="Sel1-like"/>
</dbReference>
<dbReference type="Gene3D" id="1.25.40.10">
    <property type="entry name" value="Tetratricopeptide repeat domain"/>
    <property type="match status" value="2"/>
</dbReference>
<dbReference type="InterPro" id="IPR050767">
    <property type="entry name" value="Sel1_AlgK"/>
</dbReference>
<dbReference type="OrthoDB" id="272077at2759"/>
<feature type="compositionally biased region" description="Acidic residues" evidence="2">
    <location>
        <begin position="522"/>
        <end position="531"/>
    </location>
</feature>
<name>A0A1J4JGX8_9EUKA</name>
<comment type="caution">
    <text evidence="3">The sequence shown here is derived from an EMBL/GenBank/DDBJ whole genome shotgun (WGS) entry which is preliminary data.</text>
</comment>
<organism evidence="3 4">
    <name type="scientific">Tritrichomonas foetus</name>
    <dbReference type="NCBI Taxonomy" id="1144522"/>
    <lineage>
        <taxon>Eukaryota</taxon>
        <taxon>Metamonada</taxon>
        <taxon>Parabasalia</taxon>
        <taxon>Tritrichomonadida</taxon>
        <taxon>Tritrichomonadidae</taxon>
        <taxon>Tritrichomonas</taxon>
    </lineage>
</organism>
<feature type="compositionally biased region" description="Basic residues" evidence="2">
    <location>
        <begin position="501"/>
        <end position="510"/>
    </location>
</feature>
<dbReference type="SUPFAM" id="SSF81901">
    <property type="entry name" value="HCP-like"/>
    <property type="match status" value="3"/>
</dbReference>
<dbReference type="Pfam" id="PF08238">
    <property type="entry name" value="Sel1"/>
    <property type="match status" value="11"/>
</dbReference>
<accession>A0A1J4JGX8</accession>
<dbReference type="SMART" id="SM00671">
    <property type="entry name" value="SEL1"/>
    <property type="match status" value="10"/>
</dbReference>
<evidence type="ECO:0000256" key="1">
    <source>
        <dbReference type="ARBA" id="ARBA00038101"/>
    </source>
</evidence>
<evidence type="ECO:0000313" key="4">
    <source>
        <dbReference type="Proteomes" id="UP000179807"/>
    </source>
</evidence>
<feature type="compositionally biased region" description="Low complexity" evidence="2">
    <location>
        <begin position="415"/>
        <end position="424"/>
    </location>
</feature>
<evidence type="ECO:0000256" key="2">
    <source>
        <dbReference type="SAM" id="MobiDB-lite"/>
    </source>
</evidence>
<feature type="compositionally biased region" description="Basic and acidic residues" evidence="2">
    <location>
        <begin position="511"/>
        <end position="521"/>
    </location>
</feature>
<dbReference type="InterPro" id="IPR011990">
    <property type="entry name" value="TPR-like_helical_dom_sf"/>
</dbReference>
<comment type="similarity">
    <text evidence="1">Belongs to the sel-1 family.</text>
</comment>
<keyword evidence="4" id="KW-1185">Reference proteome</keyword>
<gene>
    <name evidence="3" type="ORF">TRFO_09888</name>
</gene>
<dbReference type="RefSeq" id="XP_068349645.1">
    <property type="nucleotide sequence ID" value="XM_068495124.1"/>
</dbReference>
<proteinExistence type="inferred from homology"/>
<protein>
    <submittedName>
        <fullName evidence="3">Uncharacterized protein</fullName>
    </submittedName>
</protein>
<evidence type="ECO:0000313" key="3">
    <source>
        <dbReference type="EMBL" id="OHS96508.1"/>
    </source>
</evidence>
<reference evidence="3" key="1">
    <citation type="submission" date="2016-10" db="EMBL/GenBank/DDBJ databases">
        <authorList>
            <person name="Benchimol M."/>
            <person name="Almeida L.G."/>
            <person name="Vasconcelos A.T."/>
            <person name="Perreira-Neves A."/>
            <person name="Rosa I.A."/>
            <person name="Tasca T."/>
            <person name="Bogo M.R."/>
            <person name="de Souza W."/>
        </authorList>
    </citation>
    <scope>NUCLEOTIDE SEQUENCE [LARGE SCALE GENOMIC DNA]</scope>
    <source>
        <strain evidence="3">K</strain>
    </source>
</reference>
<dbReference type="PANTHER" id="PTHR11102:SF160">
    <property type="entry name" value="ERAD-ASSOCIATED E3 UBIQUITIN-PROTEIN LIGASE COMPONENT HRD3"/>
    <property type="match status" value="1"/>
</dbReference>
<dbReference type="VEuPathDB" id="TrichDB:TRFO_09888"/>
<feature type="region of interest" description="Disordered" evidence="2">
    <location>
        <begin position="329"/>
        <end position="542"/>
    </location>
</feature>
<dbReference type="PANTHER" id="PTHR11102">
    <property type="entry name" value="SEL-1-LIKE PROTEIN"/>
    <property type="match status" value="1"/>
</dbReference>
<dbReference type="EMBL" id="MLAK01001171">
    <property type="protein sequence ID" value="OHS96508.1"/>
    <property type="molecule type" value="Genomic_DNA"/>
</dbReference>
<dbReference type="GeneID" id="94829828"/>
<sequence length="990" mass="110197">MSEVEFSILHPNPEDFVFRFKGKAYPVLKGIFYCYSKKFAVTPELQQQSEYIANFDVSEESFKEFINACQGKSFSITKDSLFDLEFLGTYWGVSDLKNKINAIIKNDETGKLRLDSTVYKVKHKLGTEADEAALAENIGIYIDDERLPQFPVDVLARILYTPKFASLEFDKRYQFLKKVLKFHGKPASTLFADLVKQPIDEDEIEDLLQGKYVLQPLPLNLARSHFKEAKQILSLTKIKTDLNSAIRAILDELENRQVIDLDFTKAITSLESAAYLGDKEAEETLSIIFGKGIGAPRDETRSAEHHERGQSMPDEIPIDADYLHFEIDPSFDLEPSSPLTKPEPPMLEGVLLSPTTPSSPRFGSSRHRATSKKEKPKALQTGPSRKVTISREGRRPGILKSNDPNSKHSRRSKNNEQQSSSQNKSDSEQPQSVQERSIKLHPDEEDQQQQNDQELEPTLTKGDNQSSSDERKLRTTPTKRASSKRKDDTDSDAFIFEHSPKQKQKPYSSKKLHDGGMRSEDGLVENEDEDSSPIPISRAHKSGTTGKLFKSYDVFTAPSGSKKISMSSDSKSHLPYVIEDTSKLELGSTLEESIQLLEERAKEGDVEAMFILAVLFWTGVDVPRNAEKALLYYNMAVDAGDTRSMFNLATLYDFDHGDEVQQDMKRAVELYTMAAEQGEVCAQTNLGALYETGIGVEMNVEKAVELYEKAAAQGDAEAQLNLGMLYESGRGVEVNLDRAGELFKQAAAQGDSDAQVKLGIFYEKGLAGFQVDPAKAAQYYRAAAEQGNADAQFNLATMYESGTGVERNSQKVIEWYSKAAENGNNEALFNLGVLYQNGYHPANIEGDHGLDQDLSKAYKYYKRSADSGNATALYNLAVMTMNGEGVEADGETAAKYFVRAAEQGVTEAQFYVGTLHEDGQYLPKDYSKAAALYALAAEKGHSGAQYNLAVLYTNGEGVEQDKERAMHYYALAAAQGDSDAQFNMEQLDKK</sequence>
<feature type="compositionally biased region" description="Polar residues" evidence="2">
    <location>
        <begin position="353"/>
        <end position="362"/>
    </location>
</feature>